<accession>A0A5B7X3Q4</accession>
<keyword evidence="1" id="KW-0732">Signal</keyword>
<protein>
    <recommendedName>
        <fullName evidence="4">Lipoprotein</fullName>
    </recommendedName>
</protein>
<dbReference type="RefSeq" id="WP_139066454.1">
    <property type="nucleotide sequence ID" value="NZ_CP040812.1"/>
</dbReference>
<dbReference type="OrthoDB" id="1453598at2"/>
<proteinExistence type="predicted"/>
<keyword evidence="3" id="KW-1185">Reference proteome</keyword>
<name>A0A5B7X3Q4_9FLAO</name>
<dbReference type="PROSITE" id="PS51257">
    <property type="entry name" value="PROKAR_LIPOPROTEIN"/>
    <property type="match status" value="1"/>
</dbReference>
<evidence type="ECO:0000256" key="1">
    <source>
        <dbReference type="SAM" id="SignalP"/>
    </source>
</evidence>
<sequence length="204" mass="23125">MKILFLLVFLFLVSSCGNQGDSDQEGNAKEEIDTTIYQRNLNVPNEEVVLQPEAREITMNWLAYLTAQSEIENFDNYTVNDVISNATPIAEIMENLRQSVPDSLKTNSIQTRVTVLYTKAKVLEHMAKRRSDRPEAIKATAEELPVDFNNFKLQINELFLKTLEDFEKELDDFQPEEDTLSLPRQILPPTGIGAGTIQDTVTSL</sequence>
<dbReference type="EMBL" id="CP040812">
    <property type="protein sequence ID" value="QCY69890.1"/>
    <property type="molecule type" value="Genomic_DNA"/>
</dbReference>
<dbReference type="Proteomes" id="UP000309016">
    <property type="component" value="Chromosome"/>
</dbReference>
<dbReference type="AlphaFoldDB" id="A0A5B7X3Q4"/>
<reference evidence="2 3" key="1">
    <citation type="submission" date="2019-06" db="EMBL/GenBank/DDBJ databases">
        <title>Complete genome sequence of Antarcticibacterium flavum KCTC 52984T from an Antarctic marine sediment.</title>
        <authorList>
            <person name="Lee Y.M."/>
            <person name="Shin S.C."/>
        </authorList>
    </citation>
    <scope>NUCLEOTIDE SEQUENCE [LARGE SCALE GENOMIC DNA]</scope>
    <source>
        <strain evidence="2 3">KCTC 52984</strain>
    </source>
</reference>
<evidence type="ECO:0000313" key="2">
    <source>
        <dbReference type="EMBL" id="QCY69890.1"/>
    </source>
</evidence>
<dbReference type="KEGG" id="afla:FHG64_11035"/>
<gene>
    <name evidence="2" type="ORF">FHG64_11035</name>
</gene>
<feature type="signal peptide" evidence="1">
    <location>
        <begin position="1"/>
        <end position="19"/>
    </location>
</feature>
<evidence type="ECO:0008006" key="4">
    <source>
        <dbReference type="Google" id="ProtNLM"/>
    </source>
</evidence>
<evidence type="ECO:0000313" key="3">
    <source>
        <dbReference type="Proteomes" id="UP000309016"/>
    </source>
</evidence>
<organism evidence="2 3">
    <name type="scientific">Antarcticibacterium flavum</name>
    <dbReference type="NCBI Taxonomy" id="2058175"/>
    <lineage>
        <taxon>Bacteria</taxon>
        <taxon>Pseudomonadati</taxon>
        <taxon>Bacteroidota</taxon>
        <taxon>Flavobacteriia</taxon>
        <taxon>Flavobacteriales</taxon>
        <taxon>Flavobacteriaceae</taxon>
        <taxon>Antarcticibacterium</taxon>
    </lineage>
</organism>
<feature type="chain" id="PRO_5022974539" description="Lipoprotein" evidence="1">
    <location>
        <begin position="20"/>
        <end position="204"/>
    </location>
</feature>